<dbReference type="PANTHER" id="PTHR12866">
    <property type="entry name" value="UBIQUITIN-LIKE-CONJUGATING ENZYME ATG3"/>
    <property type="match status" value="1"/>
</dbReference>
<evidence type="ECO:0000256" key="5">
    <source>
        <dbReference type="ARBA" id="ARBA00022490"/>
    </source>
</evidence>
<keyword evidence="8" id="KW-0072">Autophagy</keyword>
<evidence type="ECO:0000256" key="1">
    <source>
        <dbReference type="ARBA" id="ARBA00004496"/>
    </source>
</evidence>
<dbReference type="GO" id="GO:0000407">
    <property type="term" value="C:phagophore assembly site"/>
    <property type="evidence" value="ECO:0007669"/>
    <property type="project" value="TreeGrafter"/>
</dbReference>
<evidence type="ECO:0000256" key="10">
    <source>
        <dbReference type="ARBA" id="ARBA00032144"/>
    </source>
</evidence>
<keyword evidence="6" id="KW-0833">Ubl conjugation pathway</keyword>
<dbReference type="GO" id="GO:0044804">
    <property type="term" value="P:nucleophagy"/>
    <property type="evidence" value="ECO:0007669"/>
    <property type="project" value="TreeGrafter"/>
</dbReference>
<name>A0AA35J6H3_SACUV</name>
<evidence type="ECO:0000256" key="2">
    <source>
        <dbReference type="ARBA" id="ARBA00007683"/>
    </source>
</evidence>
<dbReference type="Pfam" id="PF03987">
    <property type="entry name" value="Autophagy_act_C"/>
    <property type="match status" value="1"/>
</dbReference>
<dbReference type="Gene3D" id="3.30.1460.50">
    <property type="match status" value="1"/>
</dbReference>
<keyword evidence="4" id="KW-0813">Transport</keyword>
<keyword evidence="7" id="KW-0653">Protein transport</keyword>
<dbReference type="GO" id="GO:0000422">
    <property type="term" value="P:autophagy of mitochondrion"/>
    <property type="evidence" value="ECO:0007669"/>
    <property type="project" value="TreeGrafter"/>
</dbReference>
<comment type="function">
    <text evidence="9">E2 conjugating enzyme required for the cytoplasm to vacuole transport (Cvt) and autophagy. Required for selective autophagic degradation of the nucleus (nucleophagy) as well as for mitophagy which contributes to regulate mitochondrial quantity and quality by eliminating the mitochondria to a basal level to fulfill cellular energy requirements and preventing excess ROS production. Responsible for the E2-like covalent binding of phosphatidylethanolamine to the C-terminal Gly of ATG8. The ATG12-ATG5 conjugate plays a role of an E3 and promotes the transfer of ATG8 from ATG3 to phosphatidylethanolamine (PE). This step is required for the membrane association of ATG8. The formation of the ATG8-phosphatidylethanolamine conjugate is essential for autophagy and for the cytoplasm to vacuole transport (Cvt). The ATG8-PE conjugate mediates tethering between adjacent membranes and stimulates membrane hemifusion, leading to expansion of the autophagosomal membrane during autophagy.</text>
</comment>
<dbReference type="AlphaFoldDB" id="A0AA35J6H3"/>
<dbReference type="InterPro" id="IPR007135">
    <property type="entry name" value="Atg3/Atg10"/>
</dbReference>
<evidence type="ECO:0000313" key="12">
    <source>
        <dbReference type="EMBL" id="CAI4050642.1"/>
    </source>
</evidence>
<evidence type="ECO:0000256" key="3">
    <source>
        <dbReference type="ARBA" id="ARBA00018067"/>
    </source>
</evidence>
<evidence type="ECO:0000256" key="11">
    <source>
        <dbReference type="ARBA" id="ARBA00033139"/>
    </source>
</evidence>
<dbReference type="GO" id="GO:0005829">
    <property type="term" value="C:cytosol"/>
    <property type="evidence" value="ECO:0007669"/>
    <property type="project" value="TreeGrafter"/>
</dbReference>
<accession>A0AA35J6H3</accession>
<proteinExistence type="inferred from homology"/>
<evidence type="ECO:0000313" key="13">
    <source>
        <dbReference type="Proteomes" id="UP001162090"/>
    </source>
</evidence>
<evidence type="ECO:0000256" key="9">
    <source>
        <dbReference type="ARBA" id="ARBA00025674"/>
    </source>
</evidence>
<sequence>MIRSTLSSWREYLTPITHKSTFLTTGQITPEEFVQAGDYLCHMFPTWKWNEESLDVSYREFLPKNKQFLVIRKVPSDKRAEQCVEVEGADVDVKGFEGDEDEGEDGALEYIVSGTEHVQSTPEGKTEDSHIDDIDELIQDMEIKDDDENEEAEGHNATGPLAKGIAQERYYDLYIAYSTSYRVPKMYIVGFNADGSPLTPEQMFEDISADYRTKTATIEKLPFYKNSVLSVSIHPCKHANVMKILLDKVRVVRQRRRKEQQEEQEHKEVDGVGDWEDLQDDIDDSLRVDQYLIVFLKFITSVTPSIQHDYTMEGW</sequence>
<organism evidence="12 13">
    <name type="scientific">Saccharomyces uvarum</name>
    <name type="common">Yeast</name>
    <name type="synonym">Saccharomyces bayanus var. uvarum</name>
    <dbReference type="NCBI Taxonomy" id="230603"/>
    <lineage>
        <taxon>Eukaryota</taxon>
        <taxon>Fungi</taxon>
        <taxon>Dikarya</taxon>
        <taxon>Ascomycota</taxon>
        <taxon>Saccharomycotina</taxon>
        <taxon>Saccharomycetes</taxon>
        <taxon>Saccharomycetales</taxon>
        <taxon>Saccharomycetaceae</taxon>
        <taxon>Saccharomyces</taxon>
    </lineage>
</organism>
<evidence type="ECO:0000256" key="6">
    <source>
        <dbReference type="ARBA" id="ARBA00022786"/>
    </source>
</evidence>
<dbReference type="EMBL" id="OX365925">
    <property type="protein sequence ID" value="CAI4050642.1"/>
    <property type="molecule type" value="Genomic_DNA"/>
</dbReference>
<protein>
    <recommendedName>
        <fullName evidence="3">Autophagy-related protein 3</fullName>
    </recommendedName>
    <alternativeName>
        <fullName evidence="10 11">Autophagy-related E2-like conjugation enzyme ATG3</fullName>
    </alternativeName>
</protein>
<evidence type="ECO:0000256" key="4">
    <source>
        <dbReference type="ARBA" id="ARBA00022448"/>
    </source>
</evidence>
<evidence type="ECO:0000256" key="7">
    <source>
        <dbReference type="ARBA" id="ARBA00022927"/>
    </source>
</evidence>
<reference evidence="12" key="1">
    <citation type="submission" date="2022-10" db="EMBL/GenBank/DDBJ databases">
        <authorList>
            <person name="Byrne P K."/>
        </authorList>
    </citation>
    <scope>NUCLEOTIDE SEQUENCE</scope>
    <source>
        <strain evidence="12">CBS7001</strain>
    </source>
</reference>
<dbReference type="GO" id="GO:0019776">
    <property type="term" value="F:Atg8-family ligase activity"/>
    <property type="evidence" value="ECO:0007669"/>
    <property type="project" value="TreeGrafter"/>
</dbReference>
<evidence type="ECO:0000256" key="8">
    <source>
        <dbReference type="ARBA" id="ARBA00023006"/>
    </source>
</evidence>
<comment type="similarity">
    <text evidence="2">Belongs to the ATG3 family.</text>
</comment>
<comment type="subcellular location">
    <subcellularLocation>
        <location evidence="1">Cytoplasm</location>
    </subcellularLocation>
</comment>
<dbReference type="GO" id="GO:0015031">
    <property type="term" value="P:protein transport"/>
    <property type="evidence" value="ECO:0007669"/>
    <property type="project" value="UniProtKB-KW"/>
</dbReference>
<keyword evidence="5" id="KW-0963">Cytoplasm</keyword>
<dbReference type="PANTHER" id="PTHR12866:SF2">
    <property type="entry name" value="UBIQUITIN-LIKE-CONJUGATING ENZYME ATG3"/>
    <property type="match status" value="1"/>
</dbReference>
<dbReference type="GO" id="GO:0061723">
    <property type="term" value="P:glycophagy"/>
    <property type="evidence" value="ECO:0007669"/>
    <property type="project" value="TreeGrafter"/>
</dbReference>
<dbReference type="Proteomes" id="UP001162090">
    <property type="component" value="Chromosome 14"/>
</dbReference>
<gene>
    <name evidence="12" type="primary">SUVC14G3240</name>
    <name evidence="12" type="ORF">SUVC_14G3240</name>
</gene>
<dbReference type="GO" id="GO:0000045">
    <property type="term" value="P:autophagosome assembly"/>
    <property type="evidence" value="ECO:0007669"/>
    <property type="project" value="TreeGrafter"/>
</dbReference>